<feature type="non-terminal residue" evidence="1">
    <location>
        <position position="1"/>
    </location>
</feature>
<dbReference type="AlphaFoldDB" id="A0A1A8CUG7"/>
<sequence>AGRVVDLGDIMCQSIYNLKQEGLEISLLLR</sequence>
<dbReference type="EMBL" id="HADZ01019501">
    <property type="protein sequence ID" value="SBP83442.1"/>
    <property type="molecule type" value="Transcribed_RNA"/>
</dbReference>
<reference evidence="1" key="2">
    <citation type="submission" date="2016-06" db="EMBL/GenBank/DDBJ databases">
        <title>The genome of a short-lived fish provides insights into sex chromosome evolution and the genetic control of aging.</title>
        <authorList>
            <person name="Reichwald K."/>
            <person name="Felder M."/>
            <person name="Petzold A."/>
            <person name="Koch P."/>
            <person name="Groth M."/>
            <person name="Platzer M."/>
        </authorList>
    </citation>
    <scope>NUCLEOTIDE SEQUENCE</scope>
    <source>
        <tissue evidence="1">Brain</tissue>
    </source>
</reference>
<name>A0A1A8CUG7_NOTKA</name>
<organism evidence="1">
    <name type="scientific">Nothobranchius kadleci</name>
    <name type="common">African annual killifish</name>
    <dbReference type="NCBI Taxonomy" id="1051664"/>
    <lineage>
        <taxon>Eukaryota</taxon>
        <taxon>Metazoa</taxon>
        <taxon>Chordata</taxon>
        <taxon>Craniata</taxon>
        <taxon>Vertebrata</taxon>
        <taxon>Euteleostomi</taxon>
        <taxon>Actinopterygii</taxon>
        <taxon>Neopterygii</taxon>
        <taxon>Teleostei</taxon>
        <taxon>Neoteleostei</taxon>
        <taxon>Acanthomorphata</taxon>
        <taxon>Ovalentaria</taxon>
        <taxon>Atherinomorphae</taxon>
        <taxon>Cyprinodontiformes</taxon>
        <taxon>Nothobranchiidae</taxon>
        <taxon>Nothobranchius</taxon>
    </lineage>
</organism>
<protein>
    <submittedName>
        <fullName evidence="1">Wiskott-Aldrich syndrome-like b</fullName>
    </submittedName>
</protein>
<gene>
    <name evidence="1" type="primary">WASLB</name>
</gene>
<evidence type="ECO:0000313" key="1">
    <source>
        <dbReference type="EMBL" id="SBP83442.1"/>
    </source>
</evidence>
<reference evidence="1" key="1">
    <citation type="submission" date="2016-05" db="EMBL/GenBank/DDBJ databases">
        <authorList>
            <person name="Lavstsen T."/>
            <person name="Jespersen J.S."/>
        </authorList>
    </citation>
    <scope>NUCLEOTIDE SEQUENCE</scope>
    <source>
        <tissue evidence="1">Brain</tissue>
    </source>
</reference>
<proteinExistence type="predicted"/>
<accession>A0A1A8CUG7</accession>